<sequence>MLVATGVNEKLGVNMSWEIKTLAVLLDKDENLAVSQEGDCLFLTSEHGIDAYVSLGGEQIIVESLLFAMSQVSNTAALNEAVLRSHKLFPLTTVGIVSVDGTEYYAAFGALSVNSSEDDIRLEIDFLFQNIEDMLDTYEEFIN</sequence>
<accession>A0A3B0ZZE3</accession>
<reference evidence="1" key="1">
    <citation type="submission" date="2018-06" db="EMBL/GenBank/DDBJ databases">
        <authorList>
            <person name="Zhirakovskaya E."/>
        </authorList>
    </citation>
    <scope>NUCLEOTIDE SEQUENCE</scope>
</reference>
<evidence type="ECO:0000313" key="1">
    <source>
        <dbReference type="EMBL" id="VAW98858.1"/>
    </source>
</evidence>
<dbReference type="AlphaFoldDB" id="A0A3B0ZZE3"/>
<proteinExistence type="predicted"/>
<dbReference type="InterPro" id="IPR019231">
    <property type="entry name" value="DUF2170"/>
</dbReference>
<protein>
    <recommendedName>
        <fullName evidence="2">Cytoplasmic protein</fullName>
    </recommendedName>
</protein>
<gene>
    <name evidence="1" type="ORF">MNBD_GAMMA20-547</name>
</gene>
<name>A0A3B0ZZE3_9ZZZZ</name>
<evidence type="ECO:0008006" key="2">
    <source>
        <dbReference type="Google" id="ProtNLM"/>
    </source>
</evidence>
<dbReference type="Pfam" id="PF09938">
    <property type="entry name" value="DUF2170"/>
    <property type="match status" value="1"/>
</dbReference>
<dbReference type="EMBL" id="UOFU01000155">
    <property type="protein sequence ID" value="VAW98858.1"/>
    <property type="molecule type" value="Genomic_DNA"/>
</dbReference>
<organism evidence="1">
    <name type="scientific">hydrothermal vent metagenome</name>
    <dbReference type="NCBI Taxonomy" id="652676"/>
    <lineage>
        <taxon>unclassified sequences</taxon>
        <taxon>metagenomes</taxon>
        <taxon>ecological metagenomes</taxon>
    </lineage>
</organism>